<protein>
    <submittedName>
        <fullName evidence="1">Uncharacterized protein</fullName>
    </submittedName>
</protein>
<evidence type="ECO:0000313" key="1">
    <source>
        <dbReference type="EMBL" id="KAJ8107220.1"/>
    </source>
</evidence>
<name>A0ACC2HWF9_9PLEO</name>
<reference evidence="1" key="1">
    <citation type="submission" date="2022-11" db="EMBL/GenBank/DDBJ databases">
        <title>Genome Sequence of Boeremia exigua.</title>
        <authorList>
            <person name="Buettner E."/>
        </authorList>
    </citation>
    <scope>NUCLEOTIDE SEQUENCE</scope>
    <source>
        <strain evidence="1">CU02</strain>
    </source>
</reference>
<keyword evidence="2" id="KW-1185">Reference proteome</keyword>
<comment type="caution">
    <text evidence="1">The sequence shown here is derived from an EMBL/GenBank/DDBJ whole genome shotgun (WGS) entry which is preliminary data.</text>
</comment>
<accession>A0ACC2HWF9</accession>
<gene>
    <name evidence="1" type="ORF">OPT61_g9014</name>
</gene>
<evidence type="ECO:0000313" key="2">
    <source>
        <dbReference type="Proteomes" id="UP001153331"/>
    </source>
</evidence>
<dbReference type="EMBL" id="JAPHNI010000977">
    <property type="protein sequence ID" value="KAJ8107220.1"/>
    <property type="molecule type" value="Genomic_DNA"/>
</dbReference>
<organism evidence="1 2">
    <name type="scientific">Boeremia exigua</name>
    <dbReference type="NCBI Taxonomy" id="749465"/>
    <lineage>
        <taxon>Eukaryota</taxon>
        <taxon>Fungi</taxon>
        <taxon>Dikarya</taxon>
        <taxon>Ascomycota</taxon>
        <taxon>Pezizomycotina</taxon>
        <taxon>Dothideomycetes</taxon>
        <taxon>Pleosporomycetidae</taxon>
        <taxon>Pleosporales</taxon>
        <taxon>Pleosporineae</taxon>
        <taxon>Didymellaceae</taxon>
        <taxon>Boeremia</taxon>
    </lineage>
</organism>
<proteinExistence type="predicted"/>
<dbReference type="Proteomes" id="UP001153331">
    <property type="component" value="Unassembled WGS sequence"/>
</dbReference>
<sequence>MTREFVDIRKKSYWSLFTGIVGSYFMIGLFRTVPELKSEHLIGGTMVPALFSHRRAVYEKCSPGVLLIRTLSRQSTSSWKKRKVPNSMKSDRIFRCGRKFGSLYFKDSGILNCEPVFITGAPQDTITKIETRYCIGPITQREFWQRQRGDMQHHGPWTSSAGYLESIARREIDWIQSHADPEPVKTPWQYVNPEQHSPEAHTSLLQKFLTAVSLITPQDPELVSSRRWHPDFHAGNIYVDDQAQISCIIDWQGAWSTPVFLGANPPLLLDYGIEMLMELPDDFKSLDDATKDQLRYQVSQSILIHTYETLTAEQNPLMYKVMHHPHGQTLKQLEAFAGSSWKDGLFPLEECLIQQIQQHNKEVEMFNKSQEFWKGLQNVLTDEGYTSNESLSKAVEALKDLRATGLRELKGEEKRQVTGGNDTKSFAAATEKAQLRTKRIRTPPDASAVYMDREVLDRRGVACVALYSMQGYSTYIELPGARRSPDENSNMALQKTPLDTTYLDEVITKFLIFREGPHQQVCYREMNQERYITFLANDKIRVAFEEEEKRIQAQVLNKPTISDEQRRTFIQKHRTRLRQELLGNDSLCLAVMVAETTSTNLNKHTGVVLRPLLEEIQTRLPIELRKTMYEYLVDFTEPAMIKPEAGGTVQPFPPTFAFDADVMGPVVSVEIQDLYVQTASFRFRGDIPGAALDRFIDFRLPSGRYVRDTIQHLRVYTSFSEATEKAVGDTDNDEVAHTSYEALAAWLSPLHSIVRVDRKVKIELCVFTTLTSATLIKVWYNLTVAMQPIYTALKKAGAQISVRLENHDDGYIAEISSILEMDTEGPSAISAIRLALLSGLTIPLRSFKHDIKGPNIHMCTCSDCLVPLHVVNEWIEEGRRIGAAIQRNRAAARARTQRMRAETQLVLEEARQVREKMRRVREQMRLAKEEVGPGKEEMVHETKARAAEVATEVQAVEERMLAAEARMAALAEEMS</sequence>